<dbReference type="PROSITE" id="PS00154">
    <property type="entry name" value="ATPASE_E1_E2"/>
    <property type="match status" value="1"/>
</dbReference>
<dbReference type="InterPro" id="IPR006068">
    <property type="entry name" value="ATPase_P-typ_cation-transptr_C"/>
</dbReference>
<feature type="transmembrane region" description="Helical" evidence="13">
    <location>
        <begin position="283"/>
        <end position="311"/>
    </location>
</feature>
<dbReference type="Pfam" id="PF00690">
    <property type="entry name" value="Cation_ATPase_N"/>
    <property type="match status" value="1"/>
</dbReference>
<evidence type="ECO:0000256" key="11">
    <source>
        <dbReference type="ARBA" id="ARBA00023136"/>
    </source>
</evidence>
<feature type="transmembrane region" description="Helical" evidence="13">
    <location>
        <begin position="94"/>
        <end position="112"/>
    </location>
</feature>
<dbReference type="InterPro" id="IPR050510">
    <property type="entry name" value="Cation_transp_ATPase_P-type"/>
</dbReference>
<dbReference type="Pfam" id="PF13246">
    <property type="entry name" value="Cation_ATPase"/>
    <property type="match status" value="1"/>
</dbReference>
<dbReference type="InterPro" id="IPR023299">
    <property type="entry name" value="ATPase_P-typ_cyto_dom_N"/>
</dbReference>
<dbReference type="SFLD" id="SFLDF00027">
    <property type="entry name" value="p-type_atpase"/>
    <property type="match status" value="1"/>
</dbReference>
<feature type="transmembrane region" description="Helical" evidence="13">
    <location>
        <begin position="257"/>
        <end position="277"/>
    </location>
</feature>
<feature type="transmembrane region" description="Helical" evidence="13">
    <location>
        <begin position="72"/>
        <end position="88"/>
    </location>
</feature>
<evidence type="ECO:0000256" key="1">
    <source>
        <dbReference type="ARBA" id="ARBA00004651"/>
    </source>
</evidence>
<dbReference type="InterPro" id="IPR036412">
    <property type="entry name" value="HAD-like_sf"/>
</dbReference>
<dbReference type="SUPFAM" id="SSF81665">
    <property type="entry name" value="Calcium ATPase, transmembrane domain M"/>
    <property type="match status" value="1"/>
</dbReference>
<evidence type="ECO:0000256" key="5">
    <source>
        <dbReference type="ARBA" id="ARBA00022692"/>
    </source>
</evidence>
<dbReference type="SFLD" id="SFLDS00003">
    <property type="entry name" value="Haloacid_Dehalogenase"/>
    <property type="match status" value="1"/>
</dbReference>
<dbReference type="Gene3D" id="3.40.50.1000">
    <property type="entry name" value="HAD superfamily/HAD-like"/>
    <property type="match status" value="1"/>
</dbReference>
<feature type="transmembrane region" description="Helical" evidence="13">
    <location>
        <begin position="704"/>
        <end position="730"/>
    </location>
</feature>
<dbReference type="FunFam" id="2.70.150.10:FF:000160">
    <property type="entry name" value="Sarcoplasmic/endoplasmic reticulum calcium ATPase 1"/>
    <property type="match status" value="1"/>
</dbReference>
<comment type="caution">
    <text evidence="15">The sequence shown here is derived from an EMBL/GenBank/DDBJ whole genome shotgun (WGS) entry which is preliminary data.</text>
</comment>
<name>A0A1F2UHF1_9ACTN</name>
<dbReference type="FunFam" id="3.40.50.1000:FF:000083">
    <property type="entry name" value="Sodium/potassium-transporting ATPase subunit alpha"/>
    <property type="match status" value="1"/>
</dbReference>
<dbReference type="InterPro" id="IPR018303">
    <property type="entry name" value="ATPase_P-typ_P_site"/>
</dbReference>
<dbReference type="PANTHER" id="PTHR43294:SF21">
    <property type="entry name" value="CATION TRANSPORTING ATPASE"/>
    <property type="match status" value="1"/>
</dbReference>
<dbReference type="Gene3D" id="1.20.1110.10">
    <property type="entry name" value="Calcium-transporting ATPase, transmembrane domain"/>
    <property type="match status" value="1"/>
</dbReference>
<dbReference type="PANTHER" id="PTHR43294">
    <property type="entry name" value="SODIUM/POTASSIUM-TRANSPORTING ATPASE SUBUNIT ALPHA"/>
    <property type="match status" value="1"/>
</dbReference>
<protein>
    <recommendedName>
        <fullName evidence="14">Cation-transporting P-type ATPase N-terminal domain-containing protein</fullName>
    </recommendedName>
</protein>
<dbReference type="AlphaFoldDB" id="A0A1F2UHF1"/>
<keyword evidence="6" id="KW-0547">Nucleotide-binding</keyword>
<dbReference type="SUPFAM" id="SSF81660">
    <property type="entry name" value="Metal cation-transporting ATPase, ATP-binding domain N"/>
    <property type="match status" value="1"/>
</dbReference>
<evidence type="ECO:0000259" key="14">
    <source>
        <dbReference type="SMART" id="SM00831"/>
    </source>
</evidence>
<reference evidence="15 16" key="1">
    <citation type="journal article" date="2016" name="Nat. Commun.">
        <title>Thousands of microbial genomes shed light on interconnected biogeochemical processes in an aquifer system.</title>
        <authorList>
            <person name="Anantharaman K."/>
            <person name="Brown C.T."/>
            <person name="Hug L.A."/>
            <person name="Sharon I."/>
            <person name="Castelle C.J."/>
            <person name="Probst A.J."/>
            <person name="Thomas B.C."/>
            <person name="Singh A."/>
            <person name="Wilkins M.J."/>
            <person name="Karaoz U."/>
            <person name="Brodie E.L."/>
            <person name="Williams K.H."/>
            <person name="Hubbard S.S."/>
            <person name="Banfield J.F."/>
        </authorList>
    </citation>
    <scope>NUCLEOTIDE SEQUENCE [LARGE SCALE GENOMIC DNA]</scope>
</reference>
<dbReference type="SUPFAM" id="SSF81653">
    <property type="entry name" value="Calcium ATPase, transduction domain A"/>
    <property type="match status" value="1"/>
</dbReference>
<feature type="transmembrane region" description="Helical" evidence="13">
    <location>
        <begin position="845"/>
        <end position="863"/>
    </location>
</feature>
<dbReference type="GO" id="GO:0005524">
    <property type="term" value="F:ATP binding"/>
    <property type="evidence" value="ECO:0007669"/>
    <property type="project" value="UniProtKB-KW"/>
</dbReference>
<keyword evidence="3" id="KW-1003">Cell membrane</keyword>
<gene>
    <name evidence="15" type="ORF">A2074_03670</name>
</gene>
<evidence type="ECO:0000256" key="8">
    <source>
        <dbReference type="ARBA" id="ARBA00022842"/>
    </source>
</evidence>
<evidence type="ECO:0000256" key="12">
    <source>
        <dbReference type="ARBA" id="ARBA00049360"/>
    </source>
</evidence>
<evidence type="ECO:0000256" key="9">
    <source>
        <dbReference type="ARBA" id="ARBA00022967"/>
    </source>
</evidence>
<keyword evidence="4" id="KW-0597">Phosphoprotein</keyword>
<dbReference type="Pfam" id="PF00122">
    <property type="entry name" value="E1-E2_ATPase"/>
    <property type="match status" value="1"/>
</dbReference>
<feature type="transmembrane region" description="Helical" evidence="13">
    <location>
        <begin position="777"/>
        <end position="796"/>
    </location>
</feature>
<evidence type="ECO:0000256" key="2">
    <source>
        <dbReference type="ARBA" id="ARBA00005675"/>
    </source>
</evidence>
<feature type="domain" description="Cation-transporting P-type ATPase N-terminal" evidence="14">
    <location>
        <begin position="16"/>
        <end position="89"/>
    </location>
</feature>
<dbReference type="Pfam" id="PF00689">
    <property type="entry name" value="Cation_ATPase_C"/>
    <property type="match status" value="1"/>
</dbReference>
<dbReference type="SFLD" id="SFLDG00002">
    <property type="entry name" value="C1.7:_P-type_atpase_like"/>
    <property type="match status" value="1"/>
</dbReference>
<evidence type="ECO:0000256" key="7">
    <source>
        <dbReference type="ARBA" id="ARBA00022840"/>
    </source>
</evidence>
<dbReference type="SUPFAM" id="SSF56784">
    <property type="entry name" value="HAD-like"/>
    <property type="match status" value="1"/>
</dbReference>
<keyword evidence="8" id="KW-0460">Magnesium</keyword>
<keyword evidence="11 13" id="KW-0472">Membrane</keyword>
<proteinExistence type="inferred from homology"/>
<dbReference type="InterPro" id="IPR023214">
    <property type="entry name" value="HAD_sf"/>
</dbReference>
<evidence type="ECO:0000313" key="16">
    <source>
        <dbReference type="Proteomes" id="UP000178086"/>
    </source>
</evidence>
<evidence type="ECO:0000313" key="15">
    <source>
        <dbReference type="EMBL" id="OFW32450.1"/>
    </source>
</evidence>
<dbReference type="GO" id="GO:0005886">
    <property type="term" value="C:plasma membrane"/>
    <property type="evidence" value="ECO:0007669"/>
    <property type="project" value="UniProtKB-SubCell"/>
</dbReference>
<dbReference type="InterPro" id="IPR004014">
    <property type="entry name" value="ATPase_P-typ_cation-transptr_N"/>
</dbReference>
<dbReference type="Gene3D" id="3.40.1110.10">
    <property type="entry name" value="Calcium-transporting ATPase, cytoplasmic domain N"/>
    <property type="match status" value="1"/>
</dbReference>
<dbReference type="Proteomes" id="UP000178086">
    <property type="component" value="Unassembled WGS sequence"/>
</dbReference>
<organism evidence="15 16">
    <name type="scientific">Candidatus Aquicultor primus</name>
    <dbReference type="NCBI Taxonomy" id="1797195"/>
    <lineage>
        <taxon>Bacteria</taxon>
        <taxon>Bacillati</taxon>
        <taxon>Actinomycetota</taxon>
        <taxon>Candidatus Aquicultoria</taxon>
        <taxon>Candidatus Aquicultorales</taxon>
        <taxon>Candidatus Aquicultoraceae</taxon>
        <taxon>Candidatus Aquicultor</taxon>
    </lineage>
</organism>
<dbReference type="NCBIfam" id="TIGR01494">
    <property type="entry name" value="ATPase_P-type"/>
    <property type="match status" value="3"/>
</dbReference>
<sequence length="913" mass="99142">MAIRKEELGRDERAQAWYKKPIEDIFKELSTGVDGLSQAEAQVRIERYGLNKLVEDEKVPAWQTVLHQFKDPLIYILLIAATITILLQDYIDAGVIIAVVVLNAIIGFVQEYKAEESIRSLKKLLALKAFVVRDGHEQDLDAELIVPGDIISLQSGQKVPADIRLYSVKEFQIDESAFTGESIPVSKSSEPIPREDLQAFEQTNIVFMGSIVTTGRATGVAVNTGRSTQLGQISAAVKAVGTIKTPLQGRIEALSRLIILIVAGFSVAGLVIGLAQGEDIVQLLLTMIAMAVSAVPEGLPVALTIALAVAVNRMARQKAIIRYLPAIETMGSSTVIGSDKTGTLTRNEMSVQKIWAGGGIYSVEGTGYEPIGRVTKNGAEPKAAIDLNEDELLEWTLRIGLLAGESNLIKEDDRWMAHGDPTEVSLMVAAFRAGMDDELEKHECPQLDMVPFESELQYMATLNKMKDKVFLLVKGAPEKLLSLSKMVASVDGREFIDKKDVLGKADEFADQGLRVLGMALKEVTAETTEIVHDDIFDLTFIGLQGMMDPPRPQAIEAIKSAKQAGIRAIMITGDNARTALSIGRMMGIAGDSDIALTGRELDDLTEEELQAVVKTTSVFARVSPHHKLRIVNALKANGEIVAVTGDGVNDAAALKAAHIGAAMGITGTDVAKEASDMVIVDDNFASIYRALIEGRVAFDNIRKVTFFLLASGLGELIAILTAIVTGYPLMFLPVQILWMNLVTNGLQDVALAFDPKEPGVEERPPRDPKEGVLNRTLLVRLALLGLVFGLSSYAVFVSTLSAGASLEHARTMALTTIVFAQFFHVVNSRSERLSAFQQNLAENKFLLVSMIAALIAQLSLLYLPTMQLLFRTTALSVEELAITFAVGSLVLAASELDKWRVRHSERSVTSRQE</sequence>
<dbReference type="SMART" id="SM00831">
    <property type="entry name" value="Cation_ATPase_N"/>
    <property type="match status" value="1"/>
</dbReference>
<comment type="subcellular location">
    <subcellularLocation>
        <location evidence="1">Cell membrane</location>
        <topology evidence="1">Multi-pass membrane protein</topology>
    </subcellularLocation>
</comment>
<dbReference type="PRINTS" id="PR00119">
    <property type="entry name" value="CATATPASE"/>
</dbReference>
<dbReference type="GO" id="GO:0016887">
    <property type="term" value="F:ATP hydrolysis activity"/>
    <property type="evidence" value="ECO:0007669"/>
    <property type="project" value="InterPro"/>
</dbReference>
<dbReference type="InterPro" id="IPR059000">
    <property type="entry name" value="ATPase_P-type_domA"/>
</dbReference>
<comment type="similarity">
    <text evidence="2">Belongs to the cation transport ATPase (P-type) (TC 3.A.3) family. Type IIA subfamily.</text>
</comment>
<dbReference type="InterPro" id="IPR008250">
    <property type="entry name" value="ATPase_P-typ_transduc_dom_A_sf"/>
</dbReference>
<keyword evidence="7" id="KW-0067">ATP-binding</keyword>
<feature type="transmembrane region" description="Helical" evidence="13">
    <location>
        <begin position="875"/>
        <end position="894"/>
    </location>
</feature>
<dbReference type="InterPro" id="IPR044492">
    <property type="entry name" value="P_typ_ATPase_HD_dom"/>
</dbReference>
<keyword evidence="9" id="KW-1278">Translocase</keyword>
<accession>A0A1F2UHF1</accession>
<keyword evidence="5 13" id="KW-0812">Transmembrane</keyword>
<dbReference type="InterPro" id="IPR023298">
    <property type="entry name" value="ATPase_P-typ_TM_dom_sf"/>
</dbReference>
<evidence type="ECO:0000256" key="6">
    <source>
        <dbReference type="ARBA" id="ARBA00022741"/>
    </source>
</evidence>
<dbReference type="EMBL" id="MELI01000095">
    <property type="protein sequence ID" value="OFW32450.1"/>
    <property type="molecule type" value="Genomic_DNA"/>
</dbReference>
<evidence type="ECO:0000256" key="3">
    <source>
        <dbReference type="ARBA" id="ARBA00022475"/>
    </source>
</evidence>
<dbReference type="Gene3D" id="2.70.150.10">
    <property type="entry name" value="Calcium-transporting ATPase, cytoplasmic transduction domain A"/>
    <property type="match status" value="1"/>
</dbReference>
<dbReference type="InterPro" id="IPR001757">
    <property type="entry name" value="P_typ_ATPase"/>
</dbReference>
<evidence type="ECO:0000256" key="4">
    <source>
        <dbReference type="ARBA" id="ARBA00022553"/>
    </source>
</evidence>
<evidence type="ECO:0000256" key="10">
    <source>
        <dbReference type="ARBA" id="ARBA00022989"/>
    </source>
</evidence>
<dbReference type="PRINTS" id="PR00120">
    <property type="entry name" value="HATPASE"/>
</dbReference>
<evidence type="ECO:0000256" key="13">
    <source>
        <dbReference type="SAM" id="Phobius"/>
    </source>
</evidence>
<comment type="catalytic activity">
    <reaction evidence="12">
        <text>ATP + H2O = ADP + phosphate + H(+)</text>
        <dbReference type="Rhea" id="RHEA:13065"/>
        <dbReference type="ChEBI" id="CHEBI:15377"/>
        <dbReference type="ChEBI" id="CHEBI:15378"/>
        <dbReference type="ChEBI" id="CHEBI:30616"/>
        <dbReference type="ChEBI" id="CHEBI:43474"/>
        <dbReference type="ChEBI" id="CHEBI:456216"/>
    </reaction>
</comment>
<keyword evidence="10 13" id="KW-1133">Transmembrane helix</keyword>